<dbReference type="Pfam" id="PF01619">
    <property type="entry name" value="Pro_dh"/>
    <property type="match status" value="1"/>
</dbReference>
<comment type="caution">
    <text evidence="7">The sequence shown here is derived from an EMBL/GenBank/DDBJ whole genome shotgun (WGS) entry which is preliminary data.</text>
</comment>
<keyword evidence="4 5" id="KW-0642">Proline metabolism</keyword>
<dbReference type="Gene3D" id="3.20.20.220">
    <property type="match status" value="1"/>
</dbReference>
<name>A0A8H7PR08_9FUNG</name>
<organism evidence="7 8">
    <name type="scientific">Umbelopsis vinacea</name>
    <dbReference type="NCBI Taxonomy" id="44442"/>
    <lineage>
        <taxon>Eukaryota</taxon>
        <taxon>Fungi</taxon>
        <taxon>Fungi incertae sedis</taxon>
        <taxon>Mucoromycota</taxon>
        <taxon>Mucoromycotina</taxon>
        <taxon>Umbelopsidomycetes</taxon>
        <taxon>Umbelopsidales</taxon>
        <taxon>Umbelopsidaceae</taxon>
        <taxon>Umbelopsis</taxon>
    </lineage>
</organism>
<dbReference type="GO" id="GO:0005739">
    <property type="term" value="C:mitochondrion"/>
    <property type="evidence" value="ECO:0007669"/>
    <property type="project" value="TreeGrafter"/>
</dbReference>
<comment type="function">
    <text evidence="5">Converts proline to delta-1-pyrroline-5-carboxylate.</text>
</comment>
<dbReference type="InterPro" id="IPR002872">
    <property type="entry name" value="Proline_DH_dom"/>
</dbReference>
<dbReference type="SUPFAM" id="SSF51730">
    <property type="entry name" value="FAD-linked oxidoreductase"/>
    <property type="match status" value="1"/>
</dbReference>
<keyword evidence="8" id="KW-1185">Reference proteome</keyword>
<comment type="catalytic activity">
    <reaction evidence="5">
        <text>L-proline + a quinone = (S)-1-pyrroline-5-carboxylate + a quinol + H(+)</text>
        <dbReference type="Rhea" id="RHEA:23784"/>
        <dbReference type="ChEBI" id="CHEBI:15378"/>
        <dbReference type="ChEBI" id="CHEBI:17388"/>
        <dbReference type="ChEBI" id="CHEBI:24646"/>
        <dbReference type="ChEBI" id="CHEBI:60039"/>
        <dbReference type="ChEBI" id="CHEBI:132124"/>
        <dbReference type="EC" id="1.5.5.2"/>
    </reaction>
</comment>
<dbReference type="GO" id="GO:0010133">
    <property type="term" value="P:L-proline catabolic process to L-glutamate"/>
    <property type="evidence" value="ECO:0007669"/>
    <property type="project" value="TreeGrafter"/>
</dbReference>
<evidence type="ECO:0000259" key="6">
    <source>
        <dbReference type="Pfam" id="PF01619"/>
    </source>
</evidence>
<dbReference type="EMBL" id="JAEPRA010000012">
    <property type="protein sequence ID" value="KAG2177676.1"/>
    <property type="molecule type" value="Genomic_DNA"/>
</dbReference>
<evidence type="ECO:0000256" key="3">
    <source>
        <dbReference type="ARBA" id="ARBA00023002"/>
    </source>
</evidence>
<accession>A0A8H7PR08</accession>
<dbReference type="GO" id="GO:0071949">
    <property type="term" value="F:FAD binding"/>
    <property type="evidence" value="ECO:0007669"/>
    <property type="project" value="TreeGrafter"/>
</dbReference>
<comment type="cofactor">
    <cofactor evidence="5">
        <name>FAD</name>
        <dbReference type="ChEBI" id="CHEBI:57692"/>
    </cofactor>
</comment>
<evidence type="ECO:0000256" key="2">
    <source>
        <dbReference type="ARBA" id="ARBA00012695"/>
    </source>
</evidence>
<comment type="similarity">
    <text evidence="1 5">Belongs to the proline oxidase family.</text>
</comment>
<dbReference type="InterPro" id="IPR015659">
    <property type="entry name" value="Proline_oxidase"/>
</dbReference>
<keyword evidence="5" id="KW-0274">FAD</keyword>
<proteinExistence type="inferred from homology"/>
<keyword evidence="5" id="KW-0285">Flavoprotein</keyword>
<evidence type="ECO:0000313" key="7">
    <source>
        <dbReference type="EMBL" id="KAG2177676.1"/>
    </source>
</evidence>
<reference evidence="7" key="1">
    <citation type="submission" date="2020-12" db="EMBL/GenBank/DDBJ databases">
        <title>Metabolic potential, ecology and presence of endohyphal bacteria is reflected in genomic diversity of Mucoromycotina.</title>
        <authorList>
            <person name="Muszewska A."/>
            <person name="Okrasinska A."/>
            <person name="Steczkiewicz K."/>
            <person name="Drgas O."/>
            <person name="Orlowska M."/>
            <person name="Perlinska-Lenart U."/>
            <person name="Aleksandrzak-Piekarczyk T."/>
            <person name="Szatraj K."/>
            <person name="Zielenkiewicz U."/>
            <person name="Pilsyk S."/>
            <person name="Malc E."/>
            <person name="Mieczkowski P."/>
            <person name="Kruszewska J.S."/>
            <person name="Biernat P."/>
            <person name="Pawlowska J."/>
        </authorList>
    </citation>
    <scope>NUCLEOTIDE SEQUENCE</scope>
    <source>
        <strain evidence="7">WA0000051536</strain>
    </source>
</reference>
<dbReference type="AlphaFoldDB" id="A0A8H7PR08"/>
<dbReference type="PANTHER" id="PTHR13914:SF0">
    <property type="entry name" value="PROLINE DEHYDROGENASE 1, MITOCHONDRIAL"/>
    <property type="match status" value="1"/>
</dbReference>
<dbReference type="GO" id="GO:0004657">
    <property type="term" value="F:proline dehydrogenase activity"/>
    <property type="evidence" value="ECO:0007669"/>
    <property type="project" value="UniProtKB-EC"/>
</dbReference>
<gene>
    <name evidence="7" type="ORF">INT44_008190</name>
</gene>
<dbReference type="PANTHER" id="PTHR13914">
    <property type="entry name" value="PROLINE OXIDASE"/>
    <property type="match status" value="1"/>
</dbReference>
<evidence type="ECO:0000313" key="8">
    <source>
        <dbReference type="Proteomes" id="UP000612746"/>
    </source>
</evidence>
<dbReference type="EC" id="1.5.5.2" evidence="2 5"/>
<dbReference type="InterPro" id="IPR029041">
    <property type="entry name" value="FAD-linked_oxidoreductase-like"/>
</dbReference>
<keyword evidence="3 5" id="KW-0560">Oxidoreductase</keyword>
<dbReference type="Proteomes" id="UP000612746">
    <property type="component" value="Unassembled WGS sequence"/>
</dbReference>
<sequence length="672" mass="74953">MKARLIENSFATFVPATKKGEYCYSVRRGTNHRALIRGKDCHSWNPVAELHSKKLFKEAFLVRLYGFSKIPFMNVLRPRVLRLYRPPPPFIGHVRHLATARPPTKSMNSSRFAIATAITLGSGYLIFSSARHPALSEQQQPPLSAFTTSTPTSTLAELDDIGNRIAVRSKSTYDLWLSLGIYKVCASSWIVNLAPHLISAAEKIGLSTPVYWAIKNSFFAYFCGGETADECIPVMEKLTRSGIGSILDLSIEADIDHAGDRQEYAESAEHVTQLTLKSVGAAAQENGMAAIKVTAFSSPMTLLSLNKWFEHAREEFASHMDQDGRINRKTLLDITSKLSMGKSQVDLMPEQVTDVDWIDYMRLVSPQNPKAEPVMLDAGVSNEDLADFKHCIERLERVCDLAKTKHVKIMVDAEQSYFQRTIDHIAMLLQAKYNHRDNDDDTSMPVVLNTYQMYTKEAQSKLAIDVELARREGFVFGAKLVRGAYMVSERKRATELGIPSPICDTLQDTHNSYNGGVVFLLNKIHQHAIDTNQPTSLSSSPIVFMVASHNRDTVKLTIKEMDRNGVLPRTGVVTFGQLYGMQDQISYCLGKNGYSIYKYLPYGQIQEVIPYLLRRAQENSAIFGGGAVTMERKLMWDEAKTRLWGQPTPEVITTPAVDGAAAAPNTSSDGVY</sequence>
<protein>
    <recommendedName>
        <fullName evidence="2 5">Proline dehydrogenase</fullName>
        <ecNumber evidence="2 5">1.5.5.2</ecNumber>
    </recommendedName>
</protein>
<dbReference type="OrthoDB" id="5464at2759"/>
<evidence type="ECO:0000256" key="4">
    <source>
        <dbReference type="ARBA" id="ARBA00023062"/>
    </source>
</evidence>
<evidence type="ECO:0000256" key="1">
    <source>
        <dbReference type="ARBA" id="ARBA00005869"/>
    </source>
</evidence>
<feature type="domain" description="Proline dehydrogenase" evidence="6">
    <location>
        <begin position="234"/>
        <end position="621"/>
    </location>
</feature>
<evidence type="ECO:0000256" key="5">
    <source>
        <dbReference type="RuleBase" id="RU364054"/>
    </source>
</evidence>